<dbReference type="Proteomes" id="UP001589783">
    <property type="component" value="Unassembled WGS sequence"/>
</dbReference>
<evidence type="ECO:0000313" key="3">
    <source>
        <dbReference type="Proteomes" id="UP001589783"/>
    </source>
</evidence>
<reference evidence="2 3" key="1">
    <citation type="submission" date="2024-09" db="EMBL/GenBank/DDBJ databases">
        <authorList>
            <person name="Sun Q."/>
            <person name="Mori K."/>
        </authorList>
    </citation>
    <scope>NUCLEOTIDE SEQUENCE [LARGE SCALE GENOMIC DNA]</scope>
    <source>
        <strain evidence="2 3">CCM 7957</strain>
    </source>
</reference>
<dbReference type="RefSeq" id="WP_382360227.1">
    <property type="nucleotide sequence ID" value="NZ_JBHLWV010000006.1"/>
</dbReference>
<dbReference type="EMBL" id="JBHLWV010000006">
    <property type="protein sequence ID" value="MFC0313653.1"/>
    <property type="molecule type" value="Genomic_DNA"/>
</dbReference>
<protein>
    <submittedName>
        <fullName evidence="2">Type II toxin-antitoxin system RelE/ParE family toxin</fullName>
    </submittedName>
</protein>
<evidence type="ECO:0000313" key="2">
    <source>
        <dbReference type="EMBL" id="MFC0313653.1"/>
    </source>
</evidence>
<sequence length="117" mass="13389">MSDQLRSTYFVGPSQQEIRDMPDYARAEIGYGLFLLQQGRDPLSWAPVKTVGTSVREIRIKRGTDIHRCLYLLAGTPTAVYVLLAFTKKDQQIPHRILTLARTRYRDVQAVLKGQRP</sequence>
<evidence type="ECO:0000256" key="1">
    <source>
        <dbReference type="SAM" id="Phobius"/>
    </source>
</evidence>
<keyword evidence="3" id="KW-1185">Reference proteome</keyword>
<name>A0ABV6H454_9ACTN</name>
<feature type="transmembrane region" description="Helical" evidence="1">
    <location>
        <begin position="69"/>
        <end position="87"/>
    </location>
</feature>
<accession>A0ABV6H454</accession>
<gene>
    <name evidence="2" type="ORF">ACFFJD_02140</name>
</gene>
<keyword evidence="1" id="KW-0812">Transmembrane</keyword>
<dbReference type="Pfam" id="PF05973">
    <property type="entry name" value="Gp49"/>
    <property type="match status" value="1"/>
</dbReference>
<organism evidence="2 3">
    <name type="scientific">Gordonia phosphorivorans</name>
    <dbReference type="NCBI Taxonomy" id="1056982"/>
    <lineage>
        <taxon>Bacteria</taxon>
        <taxon>Bacillati</taxon>
        <taxon>Actinomycetota</taxon>
        <taxon>Actinomycetes</taxon>
        <taxon>Mycobacteriales</taxon>
        <taxon>Gordoniaceae</taxon>
        <taxon>Gordonia</taxon>
    </lineage>
</organism>
<dbReference type="InterPro" id="IPR009241">
    <property type="entry name" value="HigB-like"/>
</dbReference>
<keyword evidence="1" id="KW-0472">Membrane</keyword>
<comment type="caution">
    <text evidence="2">The sequence shown here is derived from an EMBL/GenBank/DDBJ whole genome shotgun (WGS) entry which is preliminary data.</text>
</comment>
<keyword evidence="1" id="KW-1133">Transmembrane helix</keyword>
<proteinExistence type="predicted"/>